<dbReference type="RefSeq" id="WP_149947418.1">
    <property type="nucleotide sequence ID" value="NZ_JBBNMF010000058.1"/>
</dbReference>
<dbReference type="GO" id="GO:0016020">
    <property type="term" value="C:membrane"/>
    <property type="evidence" value="ECO:0007669"/>
    <property type="project" value="UniProtKB-SubCell"/>
</dbReference>
<accession>A0A6L3JYL8</accession>
<dbReference type="PANTHER" id="PTHR37422">
    <property type="entry name" value="TEICHURONIC ACID BIOSYNTHESIS PROTEIN TUAE"/>
    <property type="match status" value="1"/>
</dbReference>
<feature type="transmembrane region" description="Helical" evidence="5">
    <location>
        <begin position="60"/>
        <end position="78"/>
    </location>
</feature>
<dbReference type="AlphaFoldDB" id="A0A6L3JYL8"/>
<organism evidence="7 8">
    <name type="scientific">Bacteroides cellulosilyticus</name>
    <dbReference type="NCBI Taxonomy" id="246787"/>
    <lineage>
        <taxon>Bacteria</taxon>
        <taxon>Pseudomonadati</taxon>
        <taxon>Bacteroidota</taxon>
        <taxon>Bacteroidia</taxon>
        <taxon>Bacteroidales</taxon>
        <taxon>Bacteroidaceae</taxon>
        <taxon>Bacteroides</taxon>
    </lineage>
</organism>
<feature type="domain" description="O-antigen ligase-related" evidence="6">
    <location>
        <begin position="189"/>
        <end position="341"/>
    </location>
</feature>
<feature type="transmembrane region" description="Helical" evidence="5">
    <location>
        <begin position="160"/>
        <end position="177"/>
    </location>
</feature>
<reference evidence="7 8" key="1">
    <citation type="journal article" date="2019" name="Nat. Med.">
        <title>A library of human gut bacterial isolates paired with longitudinal multiomics data enables mechanistic microbiome research.</title>
        <authorList>
            <person name="Poyet M."/>
            <person name="Groussin M."/>
            <person name="Gibbons S.M."/>
            <person name="Avila-Pacheco J."/>
            <person name="Jiang X."/>
            <person name="Kearney S.M."/>
            <person name="Perrotta A.R."/>
            <person name="Berdy B."/>
            <person name="Zhao S."/>
            <person name="Lieberman T.D."/>
            <person name="Swanson P.K."/>
            <person name="Smith M."/>
            <person name="Roesemann S."/>
            <person name="Alexander J.E."/>
            <person name="Rich S.A."/>
            <person name="Livny J."/>
            <person name="Vlamakis H."/>
            <person name="Clish C."/>
            <person name="Bullock K."/>
            <person name="Deik A."/>
            <person name="Scott J."/>
            <person name="Pierce K.A."/>
            <person name="Xavier R.J."/>
            <person name="Alm E.J."/>
        </authorList>
    </citation>
    <scope>NUCLEOTIDE SEQUENCE [LARGE SCALE GENOMIC DNA]</scope>
    <source>
        <strain evidence="7 8">BIOML-A8</strain>
    </source>
</reference>
<feature type="transmembrane region" description="Helical" evidence="5">
    <location>
        <begin position="32"/>
        <end position="55"/>
    </location>
</feature>
<dbReference type="InterPro" id="IPR051533">
    <property type="entry name" value="WaaL-like"/>
</dbReference>
<feature type="transmembrane region" description="Helical" evidence="5">
    <location>
        <begin position="120"/>
        <end position="140"/>
    </location>
</feature>
<name>A0A6L3JYL8_9BACE</name>
<feature type="transmembrane region" description="Helical" evidence="5">
    <location>
        <begin position="326"/>
        <end position="349"/>
    </location>
</feature>
<dbReference type="Gene3D" id="1.25.40.10">
    <property type="entry name" value="Tetratricopeptide repeat domain"/>
    <property type="match status" value="1"/>
</dbReference>
<feature type="transmembrane region" description="Helical" evidence="5">
    <location>
        <begin position="361"/>
        <end position="389"/>
    </location>
</feature>
<proteinExistence type="predicted"/>
<dbReference type="Pfam" id="PF12895">
    <property type="entry name" value="ANAPC3"/>
    <property type="match status" value="1"/>
</dbReference>
<dbReference type="InterPro" id="IPR007016">
    <property type="entry name" value="O-antigen_ligase-rel_domated"/>
</dbReference>
<comment type="subcellular location">
    <subcellularLocation>
        <location evidence="1">Membrane</location>
        <topology evidence="1">Multi-pass membrane protein</topology>
    </subcellularLocation>
</comment>
<evidence type="ECO:0000313" key="8">
    <source>
        <dbReference type="Proteomes" id="UP000482653"/>
    </source>
</evidence>
<feature type="transmembrane region" description="Helical" evidence="5">
    <location>
        <begin position="184"/>
        <end position="200"/>
    </location>
</feature>
<dbReference type="SUPFAM" id="SSF48452">
    <property type="entry name" value="TPR-like"/>
    <property type="match status" value="1"/>
</dbReference>
<dbReference type="EMBL" id="VVYX01000019">
    <property type="protein sequence ID" value="KAA5417426.1"/>
    <property type="molecule type" value="Genomic_DNA"/>
</dbReference>
<evidence type="ECO:0000256" key="3">
    <source>
        <dbReference type="ARBA" id="ARBA00022989"/>
    </source>
</evidence>
<dbReference type="PANTHER" id="PTHR37422:SF13">
    <property type="entry name" value="LIPOPOLYSACCHARIDE BIOSYNTHESIS PROTEIN PA4999-RELATED"/>
    <property type="match status" value="1"/>
</dbReference>
<feature type="transmembrane region" description="Helical" evidence="5">
    <location>
        <begin position="206"/>
        <end position="225"/>
    </location>
</feature>
<evidence type="ECO:0000259" key="6">
    <source>
        <dbReference type="Pfam" id="PF04932"/>
    </source>
</evidence>
<dbReference type="Pfam" id="PF04932">
    <property type="entry name" value="Wzy_C"/>
    <property type="match status" value="1"/>
</dbReference>
<feature type="transmembrane region" description="Helical" evidence="5">
    <location>
        <begin position="237"/>
        <end position="259"/>
    </location>
</feature>
<gene>
    <name evidence="7" type="ORF">F2Y87_16665</name>
</gene>
<evidence type="ECO:0000256" key="4">
    <source>
        <dbReference type="ARBA" id="ARBA00023136"/>
    </source>
</evidence>
<dbReference type="Proteomes" id="UP000482653">
    <property type="component" value="Unassembled WGS sequence"/>
</dbReference>
<keyword evidence="2 5" id="KW-0812">Transmembrane</keyword>
<protein>
    <submittedName>
        <fullName evidence="7">Tetratricopeptide repeat protein</fullName>
    </submittedName>
</protein>
<evidence type="ECO:0000313" key="7">
    <source>
        <dbReference type="EMBL" id="KAA5417426.1"/>
    </source>
</evidence>
<evidence type="ECO:0000256" key="5">
    <source>
        <dbReference type="SAM" id="Phobius"/>
    </source>
</evidence>
<keyword evidence="4 5" id="KW-0472">Membrane</keyword>
<sequence length="591" mass="67220">MKNNIIISLFFTIVLCLVPVSTFVPYEIVDNYFQLFPIACAVGVVAFVSCIVLFVSKVRFYFAISDMLFIVLIGWYLIRYDYQEQLANWKIIYAVLLCVFWFVLRFILSCCPVCKKTVFYALALLGCIQTIWGILQIYGFTGSYHKMFAVTGSFYNPGPYTGYLAVIFPICLGEMLNAQKRDKYVWAILAVLLFSMIPAGMSRSAWGALIVSSLFVLSLHFQWVGELRKYFVSHFKATVLCMVLFLILGGTIAGLLISMRSDSVCGRLFIWKQTLAVIAQSPISGYGPGSFPKVYGQEQSAYFSQGDYSEWEERVAGSPVYAFNEYLQLTVEGGVVLLLLACAFIYYTFRKGYRTRQYGICGGLLSLCVFAFSAYPLQVFPFGVVGILLASLCVSNSKEEERRCFSGSIVAYIVSILLLVVSVSCIYQLKDIKHYKERVLFAHMLYSENAYQEAASAYESVYEKIMHSPKLLFRYAHVLMEQKQYSQAIEVLERTEKVSSDVAVLNAEGKCYLQLGLYEKAESCFIASTHRLPIRIYPYYMLAKLYTDSAYFNKEKFEKMSIIVLTKEPKVFSSAINEMRNEIRKLSINLN</sequence>
<feature type="transmembrane region" description="Helical" evidence="5">
    <location>
        <begin position="409"/>
        <end position="429"/>
    </location>
</feature>
<comment type="caution">
    <text evidence="7">The sequence shown here is derived from an EMBL/GenBank/DDBJ whole genome shotgun (WGS) entry which is preliminary data.</text>
</comment>
<evidence type="ECO:0000256" key="2">
    <source>
        <dbReference type="ARBA" id="ARBA00022692"/>
    </source>
</evidence>
<keyword evidence="3 5" id="KW-1133">Transmembrane helix</keyword>
<evidence type="ECO:0000256" key="1">
    <source>
        <dbReference type="ARBA" id="ARBA00004141"/>
    </source>
</evidence>
<dbReference type="InterPro" id="IPR011990">
    <property type="entry name" value="TPR-like_helical_dom_sf"/>
</dbReference>
<feature type="transmembrane region" description="Helical" evidence="5">
    <location>
        <begin position="90"/>
        <end position="108"/>
    </location>
</feature>